<keyword evidence="1" id="KW-0812">Transmembrane</keyword>
<sequence>MLNINFVPDDYMQSSESRRTNLLYLVLLGVVMAALGGSFLTIKLRQRSFRAKGGLVNAKMVRAQEAIRQFEELQTKRKVMMKTALTIAELLEPVPRSVL</sequence>
<dbReference type="EMBL" id="BARU01000945">
    <property type="protein sequence ID" value="GAH27047.1"/>
    <property type="molecule type" value="Genomic_DNA"/>
</dbReference>
<reference evidence="2" key="1">
    <citation type="journal article" date="2014" name="Front. Microbiol.">
        <title>High frequency of phylogenetically diverse reductive dehalogenase-homologous genes in deep subseafloor sedimentary metagenomes.</title>
        <authorList>
            <person name="Kawai M."/>
            <person name="Futagami T."/>
            <person name="Toyoda A."/>
            <person name="Takaki Y."/>
            <person name="Nishi S."/>
            <person name="Hori S."/>
            <person name="Arai W."/>
            <person name="Tsubouchi T."/>
            <person name="Morono Y."/>
            <person name="Uchiyama I."/>
            <person name="Ito T."/>
            <person name="Fujiyama A."/>
            <person name="Inagaki F."/>
            <person name="Takami H."/>
        </authorList>
    </citation>
    <scope>NUCLEOTIDE SEQUENCE</scope>
    <source>
        <strain evidence="2">Expedition CK06-06</strain>
    </source>
</reference>
<feature type="transmembrane region" description="Helical" evidence="1">
    <location>
        <begin position="22"/>
        <end position="42"/>
    </location>
</feature>
<name>X1E3E2_9ZZZZ</name>
<proteinExistence type="predicted"/>
<keyword evidence="1" id="KW-0472">Membrane</keyword>
<feature type="non-terminal residue" evidence="2">
    <location>
        <position position="99"/>
    </location>
</feature>
<dbReference type="AlphaFoldDB" id="X1E3E2"/>
<evidence type="ECO:0000313" key="2">
    <source>
        <dbReference type="EMBL" id="GAH27047.1"/>
    </source>
</evidence>
<comment type="caution">
    <text evidence="2">The sequence shown here is derived from an EMBL/GenBank/DDBJ whole genome shotgun (WGS) entry which is preliminary data.</text>
</comment>
<keyword evidence="1" id="KW-1133">Transmembrane helix</keyword>
<evidence type="ECO:0000256" key="1">
    <source>
        <dbReference type="SAM" id="Phobius"/>
    </source>
</evidence>
<organism evidence="2">
    <name type="scientific">marine sediment metagenome</name>
    <dbReference type="NCBI Taxonomy" id="412755"/>
    <lineage>
        <taxon>unclassified sequences</taxon>
        <taxon>metagenomes</taxon>
        <taxon>ecological metagenomes</taxon>
    </lineage>
</organism>
<gene>
    <name evidence="2" type="ORF">S03H2_02727</name>
</gene>
<protein>
    <submittedName>
        <fullName evidence="2">Uncharacterized protein</fullName>
    </submittedName>
</protein>
<accession>X1E3E2</accession>